<name>A0A1C7FEV2_9VIBR</name>
<dbReference type="InterPro" id="IPR001633">
    <property type="entry name" value="EAL_dom"/>
</dbReference>
<dbReference type="Pfam" id="PF00563">
    <property type="entry name" value="EAL"/>
    <property type="match status" value="1"/>
</dbReference>
<accession>A0A1C7FEV2</accession>
<dbReference type="Gene3D" id="3.30.70.270">
    <property type="match status" value="1"/>
</dbReference>
<dbReference type="InterPro" id="IPR003018">
    <property type="entry name" value="GAF"/>
</dbReference>
<feature type="domain" description="EAL" evidence="1">
    <location>
        <begin position="374"/>
        <end position="627"/>
    </location>
</feature>
<dbReference type="Gene3D" id="3.20.20.450">
    <property type="entry name" value="EAL domain"/>
    <property type="match status" value="1"/>
</dbReference>
<reference evidence="2 3" key="1">
    <citation type="submission" date="2016-07" db="EMBL/GenBank/DDBJ databases">
        <title>Genome sequencing of Vibrio scophthalmi strain VS-05, an isolated from Paralichthys olivaceus.</title>
        <authorList>
            <person name="Han H.-J."/>
        </authorList>
    </citation>
    <scope>NUCLEOTIDE SEQUENCE [LARGE SCALE GENOMIC DNA]</scope>
    <source>
        <strain evidence="2 3">VS-05</strain>
    </source>
</reference>
<proteinExistence type="predicted"/>
<sequence>MSKINTNKLVIPDEMTQSWQNIVNLLAEIVSVPAALIMRIHPDVIEVVSSNNNAQHPYAIGDSEKLGQGLYCEYVIEQQQALEVPNALADPNWDCNPDIKLGMVAYCGFPINWPNGKPFGTICVLDSQTKSLTTTYKDLLQNFRDAIQAQLVTLYQNEKLKLLNVELKSRVSTRTQDLVDLNFSLNMEIDKRRAAEQKILYHQKHDLGTGFLNRNSLEFEADQMLKAHSEQPEFQAAAIHIGFTNGKLLQTKHGYGVWENILVKFRERLGDLNQFHVKTARPTSTELVLLVQSNRLSEHINDLCQQLLTVSHSEFEVDGENHHLHSYIGISTTDDAASGHLLLKYASGAMHSCKDSGHKYSFHSHDISALQTDINQLESYLLQAVRSEDLLLYFQPKVSPLNHKWTGAEALLRWRHPILGDISNETLIHMAEQNGLIFEVGTFVLRSAIQKASEWATHVKDFKIAVNISAVQLKNPHFAEQIEELLIAYQLPPEYLELEVTESSLIADEVMAKNSLLALHKLGVTLSLDDFGTGYSSFNYLKKFPFDAIKVDKSFIQQLDNCQEDKEIVRSIIAVAKKLNLSVTVEGIENRLHEKFIIEEGCEFGQGFYYGKPMPCDEFEINLLSQNYFQAS</sequence>
<dbReference type="STRING" id="45658.VSVS12_03774"/>
<dbReference type="Proteomes" id="UP000092528">
    <property type="component" value="Chromosome 2"/>
</dbReference>
<protein>
    <submittedName>
        <fullName evidence="2">Putative signaling protein</fullName>
        <ecNumber evidence="2">2.7.3.-</ecNumber>
    </submittedName>
</protein>
<keyword evidence="2" id="KW-0808">Transferase</keyword>
<dbReference type="PROSITE" id="PS50883">
    <property type="entry name" value="EAL"/>
    <property type="match status" value="1"/>
</dbReference>
<evidence type="ECO:0000259" key="1">
    <source>
        <dbReference type="PROSITE" id="PS50883"/>
    </source>
</evidence>
<dbReference type="SMART" id="SM00267">
    <property type="entry name" value="GGDEF"/>
    <property type="match status" value="1"/>
</dbReference>
<dbReference type="InterPro" id="IPR050706">
    <property type="entry name" value="Cyclic-di-GMP_PDE-like"/>
</dbReference>
<dbReference type="GeneID" id="96874924"/>
<dbReference type="Gene3D" id="3.30.450.40">
    <property type="match status" value="1"/>
</dbReference>
<dbReference type="InterPro" id="IPR043128">
    <property type="entry name" value="Rev_trsase/Diguanyl_cyclase"/>
</dbReference>
<dbReference type="SMART" id="SM00065">
    <property type="entry name" value="GAF"/>
    <property type="match status" value="1"/>
</dbReference>
<dbReference type="SUPFAM" id="SSF55781">
    <property type="entry name" value="GAF domain-like"/>
    <property type="match status" value="1"/>
</dbReference>
<dbReference type="SMART" id="SM00052">
    <property type="entry name" value="EAL"/>
    <property type="match status" value="1"/>
</dbReference>
<dbReference type="InterPro" id="IPR029787">
    <property type="entry name" value="Nucleotide_cyclase"/>
</dbReference>
<dbReference type="Pfam" id="PF01590">
    <property type="entry name" value="GAF"/>
    <property type="match status" value="1"/>
</dbReference>
<dbReference type="PANTHER" id="PTHR33121:SF71">
    <property type="entry name" value="OXYGEN SENSOR PROTEIN DOSP"/>
    <property type="match status" value="1"/>
</dbReference>
<dbReference type="EC" id="2.7.3.-" evidence="2"/>
<organism evidence="2 3">
    <name type="scientific">Vibrio scophthalmi</name>
    <dbReference type="NCBI Taxonomy" id="45658"/>
    <lineage>
        <taxon>Bacteria</taxon>
        <taxon>Pseudomonadati</taxon>
        <taxon>Pseudomonadota</taxon>
        <taxon>Gammaproteobacteria</taxon>
        <taxon>Vibrionales</taxon>
        <taxon>Vibrionaceae</taxon>
        <taxon>Vibrio</taxon>
    </lineage>
</organism>
<dbReference type="CDD" id="cd01948">
    <property type="entry name" value="EAL"/>
    <property type="match status" value="1"/>
</dbReference>
<dbReference type="AlphaFoldDB" id="A0A1C7FEV2"/>
<evidence type="ECO:0000313" key="3">
    <source>
        <dbReference type="Proteomes" id="UP000092528"/>
    </source>
</evidence>
<keyword evidence="3" id="KW-1185">Reference proteome</keyword>
<dbReference type="RefSeq" id="WP_065546815.1">
    <property type="nucleotide sequence ID" value="NZ_CP016415.1"/>
</dbReference>
<dbReference type="SUPFAM" id="SSF55073">
    <property type="entry name" value="Nucleotide cyclase"/>
    <property type="match status" value="1"/>
</dbReference>
<dbReference type="Pfam" id="PF00990">
    <property type="entry name" value="GGDEF"/>
    <property type="match status" value="1"/>
</dbReference>
<dbReference type="EMBL" id="CP016415">
    <property type="protein sequence ID" value="ANU38530.1"/>
    <property type="molecule type" value="Genomic_DNA"/>
</dbReference>
<dbReference type="PANTHER" id="PTHR33121">
    <property type="entry name" value="CYCLIC DI-GMP PHOSPHODIESTERASE PDEF"/>
    <property type="match status" value="1"/>
</dbReference>
<dbReference type="SUPFAM" id="SSF141868">
    <property type="entry name" value="EAL domain-like"/>
    <property type="match status" value="1"/>
</dbReference>
<dbReference type="InterPro" id="IPR000160">
    <property type="entry name" value="GGDEF_dom"/>
</dbReference>
<dbReference type="InterPro" id="IPR029016">
    <property type="entry name" value="GAF-like_dom_sf"/>
</dbReference>
<dbReference type="PATRIC" id="fig|45658.7.peg.3451"/>
<dbReference type="GO" id="GO:0071111">
    <property type="term" value="F:cyclic-guanylate-specific phosphodiesterase activity"/>
    <property type="evidence" value="ECO:0007669"/>
    <property type="project" value="InterPro"/>
</dbReference>
<gene>
    <name evidence="2" type="ORF">VSVS05_03492</name>
</gene>
<dbReference type="GO" id="GO:0016740">
    <property type="term" value="F:transferase activity"/>
    <property type="evidence" value="ECO:0007669"/>
    <property type="project" value="UniProtKB-KW"/>
</dbReference>
<evidence type="ECO:0000313" key="2">
    <source>
        <dbReference type="EMBL" id="ANU38530.1"/>
    </source>
</evidence>
<dbReference type="InterPro" id="IPR035919">
    <property type="entry name" value="EAL_sf"/>
</dbReference>